<dbReference type="PIRSF" id="PIRSF037852">
    <property type="entry name" value="Subtilisin_rel_SAV5721"/>
    <property type="match status" value="1"/>
</dbReference>
<feature type="compositionally biased region" description="Low complexity" evidence="11">
    <location>
        <begin position="39"/>
        <end position="53"/>
    </location>
</feature>
<evidence type="ECO:0000256" key="2">
    <source>
        <dbReference type="ARBA" id="ARBA00022512"/>
    </source>
</evidence>
<dbReference type="InterPro" id="IPR023827">
    <property type="entry name" value="Peptidase_S8_Asp-AS"/>
</dbReference>
<dbReference type="InterPro" id="IPR050131">
    <property type="entry name" value="Peptidase_S8_subtilisin-like"/>
</dbReference>
<dbReference type="SUPFAM" id="SSF52743">
    <property type="entry name" value="Subtilisin-like"/>
    <property type="match status" value="1"/>
</dbReference>
<dbReference type="Proteomes" id="UP001183629">
    <property type="component" value="Unassembled WGS sequence"/>
</dbReference>
<organism evidence="15 16">
    <name type="scientific">Catenuloplanes niger</name>
    <dbReference type="NCBI Taxonomy" id="587534"/>
    <lineage>
        <taxon>Bacteria</taxon>
        <taxon>Bacillati</taxon>
        <taxon>Actinomycetota</taxon>
        <taxon>Actinomycetes</taxon>
        <taxon>Micromonosporales</taxon>
        <taxon>Micromonosporaceae</taxon>
        <taxon>Catenuloplanes</taxon>
    </lineage>
</organism>
<evidence type="ECO:0000256" key="9">
    <source>
        <dbReference type="PROSITE-ProRule" id="PRU01240"/>
    </source>
</evidence>
<keyword evidence="4 9" id="KW-0645">Protease</keyword>
<feature type="signal peptide" evidence="12">
    <location>
        <begin position="1"/>
        <end position="30"/>
    </location>
</feature>
<evidence type="ECO:0000256" key="11">
    <source>
        <dbReference type="SAM" id="MobiDB-lite"/>
    </source>
</evidence>
<evidence type="ECO:0000256" key="10">
    <source>
        <dbReference type="RuleBase" id="RU003355"/>
    </source>
</evidence>
<evidence type="ECO:0000256" key="6">
    <source>
        <dbReference type="ARBA" id="ARBA00022801"/>
    </source>
</evidence>
<evidence type="ECO:0000256" key="8">
    <source>
        <dbReference type="PIRSR" id="PIRSR615500-1"/>
    </source>
</evidence>
<dbReference type="InterPro" id="IPR015500">
    <property type="entry name" value="Peptidase_S8_subtilisin-rel"/>
</dbReference>
<dbReference type="RefSeq" id="WP_310408961.1">
    <property type="nucleotide sequence ID" value="NZ_JAVDYC010000001.1"/>
</dbReference>
<feature type="active site" description="Charge relay system" evidence="8 9">
    <location>
        <position position="455"/>
    </location>
</feature>
<dbReference type="InterPro" id="IPR017296">
    <property type="entry name" value="Peptidase_S8A_SAM-P45"/>
</dbReference>
<name>A0AAE4CPZ4_9ACTN</name>
<feature type="domain" description="PA" evidence="14">
    <location>
        <begin position="808"/>
        <end position="880"/>
    </location>
</feature>
<comment type="similarity">
    <text evidence="1 9 10">Belongs to the peptidase S8 family.</text>
</comment>
<evidence type="ECO:0000259" key="14">
    <source>
        <dbReference type="Pfam" id="PF02225"/>
    </source>
</evidence>
<dbReference type="InterPro" id="IPR022398">
    <property type="entry name" value="Peptidase_S8_His-AS"/>
</dbReference>
<keyword evidence="6 9" id="KW-0378">Hydrolase</keyword>
<dbReference type="Pfam" id="PF00082">
    <property type="entry name" value="Peptidase_S8"/>
    <property type="match status" value="1"/>
</dbReference>
<dbReference type="InterPro" id="IPR046450">
    <property type="entry name" value="PA_dom_sf"/>
</dbReference>
<dbReference type="GO" id="GO:0006508">
    <property type="term" value="P:proteolysis"/>
    <property type="evidence" value="ECO:0007669"/>
    <property type="project" value="UniProtKB-KW"/>
</dbReference>
<keyword evidence="2" id="KW-0134">Cell wall</keyword>
<keyword evidence="3" id="KW-0964">Secreted</keyword>
<dbReference type="PROSITE" id="PS00137">
    <property type="entry name" value="SUBTILASE_HIS"/>
    <property type="match status" value="1"/>
</dbReference>
<dbReference type="PANTHER" id="PTHR43806:SF11">
    <property type="entry name" value="CEREVISIN-RELATED"/>
    <property type="match status" value="1"/>
</dbReference>
<accession>A0AAE4CPZ4</accession>
<dbReference type="PANTHER" id="PTHR43806">
    <property type="entry name" value="PEPTIDASE S8"/>
    <property type="match status" value="1"/>
</dbReference>
<dbReference type="PROSITE" id="PS00138">
    <property type="entry name" value="SUBTILASE_SER"/>
    <property type="match status" value="1"/>
</dbReference>
<comment type="caution">
    <text evidence="15">The sequence shown here is derived from an EMBL/GenBank/DDBJ whole genome shotgun (WGS) entry which is preliminary data.</text>
</comment>
<dbReference type="Pfam" id="PF02225">
    <property type="entry name" value="PA"/>
    <property type="match status" value="1"/>
</dbReference>
<feature type="active site" description="Charge relay system" evidence="8 9">
    <location>
        <position position="249"/>
    </location>
</feature>
<dbReference type="InterPro" id="IPR000209">
    <property type="entry name" value="Peptidase_S8/S53_dom"/>
</dbReference>
<evidence type="ECO:0000256" key="4">
    <source>
        <dbReference type="ARBA" id="ARBA00022670"/>
    </source>
</evidence>
<dbReference type="PRINTS" id="PR00723">
    <property type="entry name" value="SUBTILISIN"/>
</dbReference>
<dbReference type="InterPro" id="IPR023828">
    <property type="entry name" value="Peptidase_S8_Ser-AS"/>
</dbReference>
<feature type="region of interest" description="Disordered" evidence="11">
    <location>
        <begin position="28"/>
        <end position="53"/>
    </location>
</feature>
<sequence>MTLSFHGRSVSLIVATATLLAATPPAAALARPAPPPASSVPSPAGAGSPFARPAGPGAGEVITLITGDRVTVTPAATTVAGPDGEPVGARVTTAGGDTFVVPDRAAPYLAAGVLDRRLFNVSLLLRDGYRDQLPLIVAYRDAPAARRSGSPLDGSTEVRALPSVRGSAVTTDADRAGDLWASLTEGGAAARTTTPERAPGARQLAHGVEKVWLDGRIRAALADTTAQIGAPGVWAGGNTAEGVDVAVLDTGVDADHPDLAGQIESSVSFVPGEDVTDRNGHGTHVASTIAGTGAASDGRERGVAPGADLQVGKVLNNGGGGQESWAVAGMEWAALDRGAKVISMSLGGSPTDGTDPMSAAVNRLSAETGALFVIAAGNDGPWQTTVGTPGAADAALTVGAVDAADAIADFSSRGPRLADRALKPEITAPGVGVLAARSQFDNGGTGAYRAMNGTSMATPHVAGAAALLAAEHTGWTGGQLKDALVSTAAETPGIPPYEGGSGRVDIARTTAATVFATGTAYLGIHPRGGRAERPVTYTNLGTTDVTLGLTLDAPGVPEGLLSLSAPSVTVPAGGTATVTVTADLSRTTAKGSWTARVAAGGLADTVIGVSTEEQPRHLVITSTGRDGEPMAGEITLLREGDPAGHYLAYLTGGTLDVLVPEGRYSVWMWGEVEGVNGPHSRGVALVTAPDVVVTGNTAITLDASRTQRVDAITPRTSADAVLRLDYHRKIGDANAVTDAFVIDNFYDSMWVTPGETVPDGEMSVTARWRKTEPVLRIAHDGDWFDDLHVLPGSALPPAGSRHLNAVFAGSGDAAGFAAVDARRKIAVVRRGDIDAQVEAAEAAGAAMLLIVNDEPGRYFDGTSRTPVAVASVTRDAGERLIAALGRAAGSLRVVSDPVTDYTYDLVRHWDTTVPASVTYRPAERELARVDSDFRNAPDDQAYEYRYDLNPHLTTGVGFAAPPVRSGRFRTDWVTVQDGVRWISEVNNRSSGQWGASTAYRAGTTVGEQWFGAIVRPRITDFVRMPHRTGNRLRAEIIGWGDSGAAHSGLYVPGVVDWSTTVYQGGTVVDGTPGGYLDTGAELSPARLPYRMVVATERDPAADPYSVTTRTAWDFVSGAADTRHQLPLIQLDYAVDTGLDRRAARNTTLTVTPSHLPGGPATSSIGSVTVAVSYDDGRTWTEQRVRRTAAGWTTELRAPAGAEAVTIRAGARDAHGNAVEQTITRAFGLR</sequence>
<reference evidence="15 16" key="1">
    <citation type="submission" date="2023-07" db="EMBL/GenBank/DDBJ databases">
        <title>Sequencing the genomes of 1000 actinobacteria strains.</title>
        <authorList>
            <person name="Klenk H.-P."/>
        </authorList>
    </citation>
    <scope>NUCLEOTIDE SEQUENCE [LARGE SCALE GENOMIC DNA]</scope>
    <source>
        <strain evidence="15 16">DSM 44711</strain>
    </source>
</reference>
<dbReference type="Gene3D" id="3.50.30.30">
    <property type="match status" value="1"/>
</dbReference>
<evidence type="ECO:0000256" key="7">
    <source>
        <dbReference type="ARBA" id="ARBA00022825"/>
    </source>
</evidence>
<dbReference type="Gene3D" id="3.40.50.200">
    <property type="entry name" value="Peptidase S8/S53 domain"/>
    <property type="match status" value="1"/>
</dbReference>
<evidence type="ECO:0000256" key="3">
    <source>
        <dbReference type="ARBA" id="ARBA00022525"/>
    </source>
</evidence>
<dbReference type="GO" id="GO:0004252">
    <property type="term" value="F:serine-type endopeptidase activity"/>
    <property type="evidence" value="ECO:0007669"/>
    <property type="project" value="UniProtKB-UniRule"/>
</dbReference>
<feature type="chain" id="PRO_5042235509" evidence="12">
    <location>
        <begin position="31"/>
        <end position="1229"/>
    </location>
</feature>
<evidence type="ECO:0000256" key="1">
    <source>
        <dbReference type="ARBA" id="ARBA00011073"/>
    </source>
</evidence>
<evidence type="ECO:0000256" key="5">
    <source>
        <dbReference type="ARBA" id="ARBA00022729"/>
    </source>
</evidence>
<feature type="domain" description="Peptidase S8/S53" evidence="13">
    <location>
        <begin position="241"/>
        <end position="490"/>
    </location>
</feature>
<dbReference type="PROSITE" id="PS51892">
    <property type="entry name" value="SUBTILASE"/>
    <property type="match status" value="1"/>
</dbReference>
<dbReference type="InterPro" id="IPR003137">
    <property type="entry name" value="PA_domain"/>
</dbReference>
<evidence type="ECO:0000259" key="13">
    <source>
        <dbReference type="Pfam" id="PF00082"/>
    </source>
</evidence>
<dbReference type="PROSITE" id="PS00136">
    <property type="entry name" value="SUBTILASE_ASP"/>
    <property type="match status" value="1"/>
</dbReference>
<keyword evidence="7 9" id="KW-0720">Serine protease</keyword>
<protein>
    <submittedName>
        <fullName evidence="15">Subtilisin family serine protease</fullName>
    </submittedName>
</protein>
<dbReference type="AlphaFoldDB" id="A0AAE4CPZ4"/>
<dbReference type="SUPFAM" id="SSF52025">
    <property type="entry name" value="PA domain"/>
    <property type="match status" value="1"/>
</dbReference>
<dbReference type="EMBL" id="JAVDYC010000001">
    <property type="protein sequence ID" value="MDR7320455.1"/>
    <property type="molecule type" value="Genomic_DNA"/>
</dbReference>
<feature type="active site" description="Charge relay system" evidence="8 9">
    <location>
        <position position="281"/>
    </location>
</feature>
<gene>
    <name evidence="15" type="ORF">J2S44_000705</name>
</gene>
<dbReference type="InterPro" id="IPR036852">
    <property type="entry name" value="Peptidase_S8/S53_dom_sf"/>
</dbReference>
<keyword evidence="16" id="KW-1185">Reference proteome</keyword>
<proteinExistence type="inferred from homology"/>
<evidence type="ECO:0000313" key="15">
    <source>
        <dbReference type="EMBL" id="MDR7320455.1"/>
    </source>
</evidence>
<evidence type="ECO:0000256" key="12">
    <source>
        <dbReference type="SAM" id="SignalP"/>
    </source>
</evidence>
<keyword evidence="5 12" id="KW-0732">Signal</keyword>
<evidence type="ECO:0000313" key="16">
    <source>
        <dbReference type="Proteomes" id="UP001183629"/>
    </source>
</evidence>